<dbReference type="GO" id="GO:0006355">
    <property type="term" value="P:regulation of DNA-templated transcription"/>
    <property type="evidence" value="ECO:0007669"/>
    <property type="project" value="InterPro"/>
</dbReference>
<feature type="transmembrane region" description="Helical" evidence="10">
    <location>
        <begin position="92"/>
        <end position="113"/>
    </location>
</feature>
<feature type="region of interest" description="Disordered" evidence="9">
    <location>
        <begin position="376"/>
        <end position="433"/>
    </location>
</feature>
<feature type="transmembrane region" description="Helical" evidence="10">
    <location>
        <begin position="188"/>
        <end position="207"/>
    </location>
</feature>
<feature type="compositionally biased region" description="Polar residues" evidence="9">
    <location>
        <begin position="1035"/>
        <end position="1047"/>
    </location>
</feature>
<dbReference type="SUPFAM" id="SSF54495">
    <property type="entry name" value="UBC-like"/>
    <property type="match status" value="1"/>
</dbReference>
<feature type="transmembrane region" description="Helical" evidence="10">
    <location>
        <begin position="156"/>
        <end position="176"/>
    </location>
</feature>
<feature type="compositionally biased region" description="Basic and acidic residues" evidence="9">
    <location>
        <begin position="1048"/>
        <end position="1058"/>
    </location>
</feature>
<evidence type="ECO:0000256" key="7">
    <source>
        <dbReference type="ARBA" id="ARBA00022989"/>
    </source>
</evidence>
<evidence type="ECO:0000256" key="8">
    <source>
        <dbReference type="ARBA" id="ARBA00023136"/>
    </source>
</evidence>
<feature type="compositionally biased region" description="Low complexity" evidence="9">
    <location>
        <begin position="391"/>
        <end position="408"/>
    </location>
</feature>
<accession>A0A914GTU4</accession>
<protein>
    <submittedName>
        <fullName evidence="13">UBC core domain-containing protein</fullName>
    </submittedName>
</protein>
<proteinExistence type="inferred from homology"/>
<dbReference type="Pfam" id="PF08449">
    <property type="entry name" value="UAA"/>
    <property type="match status" value="1"/>
</dbReference>
<evidence type="ECO:0000256" key="1">
    <source>
        <dbReference type="ARBA" id="ARBA00004141"/>
    </source>
</evidence>
<evidence type="ECO:0000256" key="2">
    <source>
        <dbReference type="ARBA" id="ARBA00010694"/>
    </source>
</evidence>
<dbReference type="InterPro" id="IPR011494">
    <property type="entry name" value="HIRA-like_C"/>
</dbReference>
<evidence type="ECO:0000313" key="12">
    <source>
        <dbReference type="Proteomes" id="UP000887572"/>
    </source>
</evidence>
<evidence type="ECO:0000256" key="3">
    <source>
        <dbReference type="ARBA" id="ARBA00022448"/>
    </source>
</evidence>
<sequence length="1806" mass="200266">MTFAASSWAFWTLSSCSCSTIGVEMHSKQVVGSSFSLLSFATFLFMALVTLAEHPEFLWRRRIPFRVYLQIVVIFFVVNVSNNRVLGFDLPFPLIIVFRSSTLIANVLLTWLLQNRTFSLGRVLSVLLRAAVLDGSDLSDQSPLLSLAMPGQTLSFTFGVLVLSASSFASAYMGIVQERVFMRYGKHPEEMMFVVHFLSLPLFAFVANEIRSDFAEYVEKSLPVDLFIAKVPNNFLSLAAILILQLICIRSVYRLAAETTSLQNEFGMGHAIATGCVLLGSFAFYDGFTRFALSLLAFSIFGGTGSRRAEKTRVKNEGGVTEQQNAISERQPDFFKNPISTINRTMSEVSGGCQPPKKRKIQTIFLGAFNMPQSTSTSIDIKKNGTPPEASLVSDSTQPSPSSSFTSPRNAPLSPSRTSPSGRAGEKFSHEMDEQIAQKCPNLSTSKANCSFEGSSSHNGSATTYEKNGEEQQRLPPLPELNLESTSKLREVPQMCHLQNIAKLELPVPQPQKELELRLKLGFDAQIDRIIVQNSLSNKRTLKSARIIAKFGRETKWCHTVPSPALLIKSNRFWTVLFLEDKTFIVLHSQSGRVSCSLRNQSALALLELRDNFCLAVSTETVAQVWDLQRSRSIFRTSIRSLFGYTTESPRIVHTYVSAKGLPAIVLSSGDAFVYSLPLQSWLSFLVDHELIASKLCSMQLVAKTLPDGLIAALLRASKTEKPSGFVPQRAEMSAAKEESELEMLLRMTRELDSWEEYRFLTAIYAQLLLSRGKCSKLVEFLEELRSLSQTQSELPFSKIAADLSPLIVKEGGIDAERLLSFVNRGQRQVSQILLRTRCSAGVYPSNCAVNSQCARHQTARFPANKKRANRPIVVPLNLVVLWLCREKFLFSFKNTFIIAALTRCFVPELRGLPVDVPTPSREHRRAMPSPAVADPPDCPAVPFGVPAPLHLSNFAMPNSPNFDTSALTTKVGQNAAEEVPSIKDKATGEKGKDGTDTGETAGGAFCGIFCPRSFGRAIDKLLDFVMGSVHSSATASPSVSACSTPTRSREDQSPPKSLEGKIELIVELLERKPTQLAYGMRWAVQLLANATEEEKLEMLRAGVLSRICALITRYSNVEVTVPPESPKTQSLRVSRGSLEGIGREVEGMKTADEKTLIPGATKEGGRDQQRRGSDQPTETSKKRPGSAGSTRKKDGVGYGTGSTKSRWNIARTVEERALHDQHLIGLLSALIAFLWGDQLADRLSEWEMAHAHKGGDRRRSGTALLLEKMPEHLLDEAVTRQISASAVIPLLSNHLSNDSVLDVSQHMPFFQVLLELCAALAAIPALLPKLVLPQGEHGKSIAKELIPQFRDNLNNYPTLMRGISEADLTFMDFIRKINDYSEVIIRVARQFERQIPAEKRIKTSQSHRYFARVGVERMRRLRNLVPTSTGASSVNGAVQSQANGADLQTNVPFPLGQSSAASRGGFGASATVAVAARQRSATTAHRQKTATARRLSTLQLTELNEQSPSEQYREVLREMQLSTYRLLNDAGKPMYGFSFKRELRSVNPFSTTHKDRTKRIAKELASMHNSLPLNDSNAIFVCMDETRCDILKVLVTGPDDTPYENGLFEFDVFFPSNYPQQPPKCSFLTTGAGKVRFNPNLYNDGKICLSILGTWEGRPEEKWNPLCSLLQVLISIQGLIFVRHPYFNEPGFEKLQGTPKGDDLSRKYNLHIENATLNYAIYEQWKNGPPYFADVIRRHFWLKRHAVIRNSGHSLLPDVDGMADGVLSSQSLQRQTVRKLVEQFRDMENPLLADAEEPREGGGEA</sequence>
<feature type="region of interest" description="Disordered" evidence="9">
    <location>
        <begin position="449"/>
        <end position="475"/>
    </location>
</feature>
<feature type="compositionally biased region" description="Basic and acidic residues" evidence="9">
    <location>
        <begin position="1164"/>
        <end position="1174"/>
    </location>
</feature>
<dbReference type="GO" id="GO:0016020">
    <property type="term" value="C:membrane"/>
    <property type="evidence" value="ECO:0007669"/>
    <property type="project" value="UniProtKB-SubCell"/>
</dbReference>
<dbReference type="PANTHER" id="PTHR46116">
    <property type="entry name" value="(E3-INDEPENDENT) E2 UBIQUITIN-CONJUGATING ENZYME"/>
    <property type="match status" value="1"/>
</dbReference>
<evidence type="ECO:0000259" key="11">
    <source>
        <dbReference type="PROSITE" id="PS50127"/>
    </source>
</evidence>
<keyword evidence="12" id="KW-1185">Reference proteome</keyword>
<evidence type="ECO:0000256" key="6">
    <source>
        <dbReference type="ARBA" id="ARBA00022786"/>
    </source>
</evidence>
<evidence type="ECO:0000256" key="4">
    <source>
        <dbReference type="ARBA" id="ARBA00022679"/>
    </source>
</evidence>
<feature type="domain" description="UBC core" evidence="11">
    <location>
        <begin position="1556"/>
        <end position="1722"/>
    </location>
</feature>
<comment type="similarity">
    <text evidence="2">Belongs to the nucleotide-sugar transporter family. SLC35B subfamily.</text>
</comment>
<evidence type="ECO:0000256" key="9">
    <source>
        <dbReference type="SAM" id="MobiDB-lite"/>
    </source>
</evidence>
<feature type="region of interest" description="Disordered" evidence="9">
    <location>
        <begin position="1035"/>
        <end position="1058"/>
    </location>
</feature>
<keyword evidence="7 10" id="KW-1133">Transmembrane helix</keyword>
<keyword evidence="3" id="KW-0813">Transport</keyword>
<dbReference type="GO" id="GO:0004869">
    <property type="term" value="F:cysteine-type endopeptidase inhibitor activity"/>
    <property type="evidence" value="ECO:0007669"/>
    <property type="project" value="TreeGrafter"/>
</dbReference>
<dbReference type="Pfam" id="PF00179">
    <property type="entry name" value="UQ_con"/>
    <property type="match status" value="1"/>
</dbReference>
<dbReference type="GO" id="GO:0012505">
    <property type="term" value="C:endomembrane system"/>
    <property type="evidence" value="ECO:0007669"/>
    <property type="project" value="UniProtKB-ARBA"/>
</dbReference>
<evidence type="ECO:0000256" key="10">
    <source>
        <dbReference type="SAM" id="Phobius"/>
    </source>
</evidence>
<organism evidence="12 13">
    <name type="scientific">Globodera rostochiensis</name>
    <name type="common">Golden nematode worm</name>
    <name type="synonym">Heterodera rostochiensis</name>
    <dbReference type="NCBI Taxonomy" id="31243"/>
    <lineage>
        <taxon>Eukaryota</taxon>
        <taxon>Metazoa</taxon>
        <taxon>Ecdysozoa</taxon>
        <taxon>Nematoda</taxon>
        <taxon>Chromadorea</taxon>
        <taxon>Rhabditida</taxon>
        <taxon>Tylenchina</taxon>
        <taxon>Tylenchomorpha</taxon>
        <taxon>Tylenchoidea</taxon>
        <taxon>Heteroderidae</taxon>
        <taxon>Heteroderinae</taxon>
        <taxon>Globodera</taxon>
    </lineage>
</organism>
<feature type="region of interest" description="Disordered" evidence="9">
    <location>
        <begin position="1122"/>
        <end position="1204"/>
    </location>
</feature>
<dbReference type="GO" id="GO:0016740">
    <property type="term" value="F:transferase activity"/>
    <property type="evidence" value="ECO:0007669"/>
    <property type="project" value="UniProtKB-KW"/>
</dbReference>
<reference evidence="13" key="1">
    <citation type="submission" date="2022-11" db="UniProtKB">
        <authorList>
            <consortium name="WormBaseParasite"/>
        </authorList>
    </citation>
    <scope>IDENTIFICATION</scope>
</reference>
<dbReference type="GO" id="GO:0005634">
    <property type="term" value="C:nucleus"/>
    <property type="evidence" value="ECO:0007669"/>
    <property type="project" value="TreeGrafter"/>
</dbReference>
<feature type="region of interest" description="Disordered" evidence="9">
    <location>
        <begin position="975"/>
        <end position="999"/>
    </location>
</feature>
<evidence type="ECO:0000256" key="5">
    <source>
        <dbReference type="ARBA" id="ARBA00022692"/>
    </source>
</evidence>
<keyword evidence="5 10" id="KW-0812">Transmembrane</keyword>
<feature type="transmembrane region" description="Helical" evidence="10">
    <location>
        <begin position="34"/>
        <end position="51"/>
    </location>
</feature>
<feature type="compositionally biased region" description="Basic and acidic residues" evidence="9">
    <location>
        <begin position="424"/>
        <end position="433"/>
    </location>
</feature>
<dbReference type="InterPro" id="IPR000608">
    <property type="entry name" value="UBC"/>
</dbReference>
<dbReference type="PROSITE" id="PS50127">
    <property type="entry name" value="UBC_2"/>
    <property type="match status" value="1"/>
</dbReference>
<feature type="compositionally biased region" description="Basic and acidic residues" evidence="9">
    <location>
        <begin position="981"/>
        <end position="996"/>
    </location>
</feature>
<dbReference type="GO" id="GO:0006338">
    <property type="term" value="P:chromatin remodeling"/>
    <property type="evidence" value="ECO:0007669"/>
    <property type="project" value="InterPro"/>
</dbReference>
<dbReference type="Proteomes" id="UP000887572">
    <property type="component" value="Unplaced"/>
</dbReference>
<feature type="transmembrane region" description="Helical" evidence="10">
    <location>
        <begin position="63"/>
        <end position="80"/>
    </location>
</feature>
<comment type="subcellular location">
    <subcellularLocation>
        <location evidence="1">Membrane</location>
        <topology evidence="1">Multi-pass membrane protein</topology>
    </subcellularLocation>
</comment>
<dbReference type="GO" id="GO:0055085">
    <property type="term" value="P:transmembrane transport"/>
    <property type="evidence" value="ECO:0007669"/>
    <property type="project" value="InterPro"/>
</dbReference>
<feature type="transmembrane region" description="Helical" evidence="10">
    <location>
        <begin position="235"/>
        <end position="253"/>
    </location>
</feature>
<feature type="compositionally biased region" description="Basic and acidic residues" evidence="9">
    <location>
        <begin position="1142"/>
        <end position="1156"/>
    </location>
</feature>
<keyword evidence="6" id="KW-0833">Ubl conjugation pathway</keyword>
<feature type="transmembrane region" description="Helical" evidence="10">
    <location>
        <begin position="265"/>
        <end position="285"/>
    </location>
</feature>
<feature type="compositionally biased region" description="Polar residues" evidence="9">
    <location>
        <begin position="449"/>
        <end position="466"/>
    </location>
</feature>
<dbReference type="InterPro" id="IPR016135">
    <property type="entry name" value="UBQ-conjugating_enzyme/RWD"/>
</dbReference>
<keyword evidence="8 10" id="KW-0472">Membrane</keyword>
<dbReference type="SMART" id="SM00212">
    <property type="entry name" value="UBCc"/>
    <property type="match status" value="1"/>
</dbReference>
<dbReference type="CDD" id="cd23810">
    <property type="entry name" value="UBCc_BIRC6"/>
    <property type="match status" value="1"/>
</dbReference>
<dbReference type="WBParaSite" id="Gr19_v10_g10350.t1">
    <property type="protein sequence ID" value="Gr19_v10_g10350.t1"/>
    <property type="gene ID" value="Gr19_v10_g10350"/>
</dbReference>
<name>A0A914GTU4_GLORO</name>
<dbReference type="GO" id="GO:0043066">
    <property type="term" value="P:negative regulation of apoptotic process"/>
    <property type="evidence" value="ECO:0007669"/>
    <property type="project" value="TreeGrafter"/>
</dbReference>
<keyword evidence="4" id="KW-0808">Transferase</keyword>
<dbReference type="PANTHER" id="PTHR46116:SF39">
    <property type="entry name" value="BACULOVIRAL IAP REPEAT-CONTAINING PROTEIN 6"/>
    <property type="match status" value="1"/>
</dbReference>
<dbReference type="InterPro" id="IPR013657">
    <property type="entry name" value="SCL35B1-4/HUT1"/>
</dbReference>
<dbReference type="Pfam" id="PF07569">
    <property type="entry name" value="Hira"/>
    <property type="match status" value="1"/>
</dbReference>
<evidence type="ECO:0000313" key="13">
    <source>
        <dbReference type="WBParaSite" id="Gr19_v10_g10350.t1"/>
    </source>
</evidence>
<dbReference type="Gene3D" id="3.10.110.10">
    <property type="entry name" value="Ubiquitin Conjugating Enzyme"/>
    <property type="match status" value="1"/>
</dbReference>